<evidence type="ECO:0000313" key="3">
    <source>
        <dbReference type="Proteomes" id="UP000305198"/>
    </source>
</evidence>
<sequence length="293" mass="31172">MASWFCISPRLRYNAVNTVPAVSAPLSLHHLTALELSPVELVDLAAALGCSHVGLFTCLPPGMATRFPCIHTDEQEAAVAERLAATGVRVNNAEVFALRGGEVLADYGAGLDRAARLGARVATVHLHESSPGLAPALLTDFCDLAASAGLRAALEFTSFSAVRSLYTALQMLESIQHPAACLAIDALHFFRNGGDPADLDAIPREWVGYLQLCDGPTAPPDDLYHEAVAARGIPGTGEFPLLELLSGLGPRVMVDVEVPREMDRSNGKSAAARAAEAVEATRNLMRQAGWRWK</sequence>
<accession>A0A4U0YT47</accession>
<organism evidence="2 3">
    <name type="scientific">Halopseudomonas bauzanensis</name>
    <dbReference type="NCBI Taxonomy" id="653930"/>
    <lineage>
        <taxon>Bacteria</taxon>
        <taxon>Pseudomonadati</taxon>
        <taxon>Pseudomonadota</taxon>
        <taxon>Gammaproteobacteria</taxon>
        <taxon>Pseudomonadales</taxon>
        <taxon>Pseudomonadaceae</taxon>
        <taxon>Halopseudomonas</taxon>
    </lineage>
</organism>
<evidence type="ECO:0000259" key="1">
    <source>
        <dbReference type="Pfam" id="PF01261"/>
    </source>
</evidence>
<dbReference type="SUPFAM" id="SSF51658">
    <property type="entry name" value="Xylose isomerase-like"/>
    <property type="match status" value="1"/>
</dbReference>
<reference evidence="2 3" key="1">
    <citation type="submission" date="2019-04" db="EMBL/GenBank/DDBJ databases">
        <title>Crypto-aerobic microbial life in anoxic (sulfidic) marine sediments.</title>
        <authorList>
            <person name="Bhattacharya S."/>
            <person name="Roy C."/>
            <person name="Mondal N."/>
            <person name="Sarkar J."/>
            <person name="Mandal S."/>
            <person name="Rameez M.J."/>
            <person name="Ghosh W."/>
        </authorList>
    </citation>
    <scope>NUCLEOTIDE SEQUENCE [LARGE SCALE GENOMIC DNA]</scope>
    <source>
        <strain evidence="2 3">SBBB</strain>
    </source>
</reference>
<dbReference type="Gene3D" id="3.20.20.150">
    <property type="entry name" value="Divalent-metal-dependent TIM barrel enzymes"/>
    <property type="match status" value="1"/>
</dbReference>
<dbReference type="Proteomes" id="UP000305198">
    <property type="component" value="Unassembled WGS sequence"/>
</dbReference>
<name>A0A4U0YT47_9GAMM</name>
<feature type="domain" description="Xylose isomerase-like TIM barrel" evidence="1">
    <location>
        <begin position="42"/>
        <end position="277"/>
    </location>
</feature>
<gene>
    <name evidence="2" type="ORF">FA869_07470</name>
</gene>
<dbReference type="PANTHER" id="PTHR12110:SF48">
    <property type="entry name" value="BLL3656 PROTEIN"/>
    <property type="match status" value="1"/>
</dbReference>
<keyword evidence="2" id="KW-0413">Isomerase</keyword>
<evidence type="ECO:0000313" key="2">
    <source>
        <dbReference type="EMBL" id="TKA92223.1"/>
    </source>
</evidence>
<dbReference type="AlphaFoldDB" id="A0A4U0YT47"/>
<dbReference type="PANTHER" id="PTHR12110">
    <property type="entry name" value="HYDROXYPYRUVATE ISOMERASE"/>
    <property type="match status" value="1"/>
</dbReference>
<dbReference type="InterPro" id="IPR050312">
    <property type="entry name" value="IolE/XylAMocC-like"/>
</dbReference>
<protein>
    <submittedName>
        <fullName evidence="2">Sugar phosphate isomerase/epimerase</fullName>
    </submittedName>
</protein>
<comment type="caution">
    <text evidence="2">The sequence shown here is derived from an EMBL/GenBank/DDBJ whole genome shotgun (WGS) entry which is preliminary data.</text>
</comment>
<dbReference type="EMBL" id="SWAV01000002">
    <property type="protein sequence ID" value="TKA92223.1"/>
    <property type="molecule type" value="Genomic_DNA"/>
</dbReference>
<proteinExistence type="predicted"/>
<dbReference type="GO" id="GO:0016853">
    <property type="term" value="F:isomerase activity"/>
    <property type="evidence" value="ECO:0007669"/>
    <property type="project" value="UniProtKB-KW"/>
</dbReference>
<dbReference type="InterPro" id="IPR036237">
    <property type="entry name" value="Xyl_isomerase-like_sf"/>
</dbReference>
<dbReference type="Pfam" id="PF01261">
    <property type="entry name" value="AP_endonuc_2"/>
    <property type="match status" value="1"/>
</dbReference>
<dbReference type="InterPro" id="IPR013022">
    <property type="entry name" value="Xyl_isomerase-like_TIM-brl"/>
</dbReference>